<organism evidence="3 4">
    <name type="scientific">Dreissena polymorpha</name>
    <name type="common">Zebra mussel</name>
    <name type="synonym">Mytilus polymorpha</name>
    <dbReference type="NCBI Taxonomy" id="45954"/>
    <lineage>
        <taxon>Eukaryota</taxon>
        <taxon>Metazoa</taxon>
        <taxon>Spiralia</taxon>
        <taxon>Lophotrochozoa</taxon>
        <taxon>Mollusca</taxon>
        <taxon>Bivalvia</taxon>
        <taxon>Autobranchia</taxon>
        <taxon>Heteroconchia</taxon>
        <taxon>Euheterodonta</taxon>
        <taxon>Imparidentia</taxon>
        <taxon>Neoheterodontei</taxon>
        <taxon>Myida</taxon>
        <taxon>Dreissenoidea</taxon>
        <taxon>Dreissenidae</taxon>
        <taxon>Dreissena</taxon>
    </lineage>
</organism>
<dbReference type="GO" id="GO:0005634">
    <property type="term" value="C:nucleus"/>
    <property type="evidence" value="ECO:0007669"/>
    <property type="project" value="TreeGrafter"/>
</dbReference>
<accession>A0A9D3YNG2</accession>
<gene>
    <name evidence="3" type="ORF">DPMN_077210</name>
</gene>
<evidence type="ECO:0000256" key="1">
    <source>
        <dbReference type="SAM" id="MobiDB-lite"/>
    </source>
</evidence>
<dbReference type="PANTHER" id="PTHR12243">
    <property type="entry name" value="MADF DOMAIN TRANSCRIPTION FACTOR"/>
    <property type="match status" value="1"/>
</dbReference>
<reference evidence="3" key="2">
    <citation type="submission" date="2020-11" db="EMBL/GenBank/DDBJ databases">
        <authorList>
            <person name="McCartney M.A."/>
            <person name="Auch B."/>
            <person name="Kono T."/>
            <person name="Mallez S."/>
            <person name="Becker A."/>
            <person name="Gohl D.M."/>
            <person name="Silverstein K.A.T."/>
            <person name="Koren S."/>
            <person name="Bechman K.B."/>
            <person name="Herman A."/>
            <person name="Abrahante J.E."/>
            <person name="Garbe J."/>
        </authorList>
    </citation>
    <scope>NUCLEOTIDE SEQUENCE</scope>
    <source>
        <strain evidence="3">Duluth1</strain>
        <tissue evidence="3">Whole animal</tissue>
    </source>
</reference>
<feature type="compositionally biased region" description="Basic and acidic residues" evidence="1">
    <location>
        <begin position="37"/>
        <end position="51"/>
    </location>
</feature>
<name>A0A9D3YNG2_DREPO</name>
<dbReference type="InterPro" id="IPR006578">
    <property type="entry name" value="MADF-dom"/>
</dbReference>
<comment type="caution">
    <text evidence="3">The sequence shown here is derived from an EMBL/GenBank/DDBJ whole genome shotgun (WGS) entry which is preliminary data.</text>
</comment>
<dbReference type="PROSITE" id="PS51029">
    <property type="entry name" value="MADF"/>
    <property type="match status" value="1"/>
</dbReference>
<dbReference type="GO" id="GO:0005667">
    <property type="term" value="C:transcription regulator complex"/>
    <property type="evidence" value="ECO:0007669"/>
    <property type="project" value="TreeGrafter"/>
</dbReference>
<reference evidence="3" key="1">
    <citation type="journal article" date="2019" name="bioRxiv">
        <title>The Genome of the Zebra Mussel, Dreissena polymorpha: A Resource for Invasive Species Research.</title>
        <authorList>
            <person name="McCartney M.A."/>
            <person name="Auch B."/>
            <person name="Kono T."/>
            <person name="Mallez S."/>
            <person name="Zhang Y."/>
            <person name="Obille A."/>
            <person name="Becker A."/>
            <person name="Abrahante J.E."/>
            <person name="Garbe J."/>
            <person name="Badalamenti J.P."/>
            <person name="Herman A."/>
            <person name="Mangelson H."/>
            <person name="Liachko I."/>
            <person name="Sullivan S."/>
            <person name="Sone E.D."/>
            <person name="Koren S."/>
            <person name="Silverstein K.A.T."/>
            <person name="Beckman K.B."/>
            <person name="Gohl D.M."/>
        </authorList>
    </citation>
    <scope>NUCLEOTIDE SEQUENCE</scope>
    <source>
        <strain evidence="3">Duluth1</strain>
        <tissue evidence="3">Whole animal</tissue>
    </source>
</reference>
<evidence type="ECO:0000313" key="3">
    <source>
        <dbReference type="EMBL" id="KAH3702203.1"/>
    </source>
</evidence>
<dbReference type="EMBL" id="JAIWYP010000015">
    <property type="protein sequence ID" value="KAH3702203.1"/>
    <property type="molecule type" value="Genomic_DNA"/>
</dbReference>
<dbReference type="Pfam" id="PF10545">
    <property type="entry name" value="MADF_DNA_bdg"/>
    <property type="match status" value="1"/>
</dbReference>
<dbReference type="GO" id="GO:0006357">
    <property type="term" value="P:regulation of transcription by RNA polymerase II"/>
    <property type="evidence" value="ECO:0007669"/>
    <property type="project" value="TreeGrafter"/>
</dbReference>
<proteinExistence type="predicted"/>
<dbReference type="Proteomes" id="UP000828390">
    <property type="component" value="Unassembled WGS sequence"/>
</dbReference>
<evidence type="ECO:0000259" key="2">
    <source>
        <dbReference type="PROSITE" id="PS51029"/>
    </source>
</evidence>
<evidence type="ECO:0000313" key="4">
    <source>
        <dbReference type="Proteomes" id="UP000828390"/>
    </source>
</evidence>
<dbReference type="InterPro" id="IPR039353">
    <property type="entry name" value="TF_Adf1"/>
</dbReference>
<feature type="region of interest" description="Disordered" evidence="1">
    <location>
        <begin position="36"/>
        <end position="58"/>
    </location>
</feature>
<protein>
    <recommendedName>
        <fullName evidence="2">MADF domain-containing protein</fullName>
    </recommendedName>
</protein>
<feature type="domain" description="MADF" evidence="2">
    <location>
        <begin position="121"/>
        <end position="209"/>
    </location>
</feature>
<keyword evidence="4" id="KW-1185">Reference proteome</keyword>
<sequence length="223" mass="25952">MKCSDNDNNDNNNLSITLTLFIYYSFDIFADSDDEPEKALTQDQPDNKEIPPGDYQSEDGRATVVAEGNDNVIICNEQSIQIDLNNICFIYTESERDDEQRQPQKKSRRKALLLDNDTQQQLIEWVREHELLWRNGATDYKDTKKKTELWTSKARELNIEEEAEVLRTWWKSVRDLYAKLICKKSGQAAANLTDRELFSQKNCIRSSPGKVSHLETYPSHRKL</sequence>
<dbReference type="PANTHER" id="PTHR12243:SF67">
    <property type="entry name" value="COREPRESSOR OF PANGOLIN, ISOFORM A-RELATED"/>
    <property type="match status" value="1"/>
</dbReference>
<dbReference type="AlphaFoldDB" id="A0A9D3YNG2"/>